<dbReference type="RefSeq" id="WP_145450246.1">
    <property type="nucleotide sequence ID" value="NZ_CP037421.1"/>
</dbReference>
<proteinExistence type="predicted"/>
<protein>
    <submittedName>
        <fullName evidence="2">HNH endonuclease</fullName>
    </submittedName>
</protein>
<keyword evidence="2" id="KW-0255">Endonuclease</keyword>
<reference evidence="2 3" key="1">
    <citation type="submission" date="2019-03" db="EMBL/GenBank/DDBJ databases">
        <title>Deep-cultivation of Planctomycetes and their phenomic and genomic characterization uncovers novel biology.</title>
        <authorList>
            <person name="Wiegand S."/>
            <person name="Jogler M."/>
            <person name="Boedeker C."/>
            <person name="Pinto D."/>
            <person name="Vollmers J."/>
            <person name="Rivas-Marin E."/>
            <person name="Kohn T."/>
            <person name="Peeters S.H."/>
            <person name="Heuer A."/>
            <person name="Rast P."/>
            <person name="Oberbeckmann S."/>
            <person name="Bunk B."/>
            <person name="Jeske O."/>
            <person name="Meyerdierks A."/>
            <person name="Storesund J.E."/>
            <person name="Kallscheuer N."/>
            <person name="Luecker S."/>
            <person name="Lage O.M."/>
            <person name="Pohl T."/>
            <person name="Merkel B.J."/>
            <person name="Hornburger P."/>
            <person name="Mueller R.-W."/>
            <person name="Bruemmer F."/>
            <person name="Labrenz M."/>
            <person name="Spormann A.M."/>
            <person name="Op den Camp H."/>
            <person name="Overmann J."/>
            <person name="Amann R."/>
            <person name="Jetten M.S.M."/>
            <person name="Mascher T."/>
            <person name="Medema M.H."/>
            <person name="Devos D.P."/>
            <person name="Kaster A.-K."/>
            <person name="Ovreas L."/>
            <person name="Rohde M."/>
            <person name="Galperin M.Y."/>
            <person name="Jogler C."/>
        </authorList>
    </citation>
    <scope>NUCLEOTIDE SEQUENCE [LARGE SCALE GENOMIC DNA]</scope>
    <source>
        <strain evidence="2 3">Enr10</strain>
    </source>
</reference>
<keyword evidence="3" id="KW-1185">Reference proteome</keyword>
<dbReference type="InterPro" id="IPR002711">
    <property type="entry name" value="HNH"/>
</dbReference>
<dbReference type="Gene3D" id="1.10.30.50">
    <property type="match status" value="1"/>
</dbReference>
<dbReference type="Pfam" id="PF01844">
    <property type="entry name" value="HNH"/>
    <property type="match status" value="1"/>
</dbReference>
<evidence type="ECO:0000313" key="3">
    <source>
        <dbReference type="Proteomes" id="UP000315647"/>
    </source>
</evidence>
<keyword evidence="2" id="KW-0378">Hydrolase</keyword>
<sequence>MRPVRRNSSPISGDYSDYKKAKTDLISRIGSGWCHDIHLASYCNYCERPISTLLAVEHIEPKDGPHGRPHLIGRWDNFLVACPNCNSTKKDKLVNFKDLYFPDRDNTFHAFRYLADGNIEPMNAGDQIAEDTLRLTGLDKAMRQTQDVAGRLIAEERASQRMEIWKLAELGLKDFHSDPTNNVVKDSIVNNAVLSGFFSVWMTVFCDVPEMMNRFIDAFSGTRESECFDFQAAAISPAPNPDNLRAGGKI</sequence>
<organism evidence="2 3">
    <name type="scientific">Gimesia panareensis</name>
    <dbReference type="NCBI Taxonomy" id="2527978"/>
    <lineage>
        <taxon>Bacteria</taxon>
        <taxon>Pseudomonadati</taxon>
        <taxon>Planctomycetota</taxon>
        <taxon>Planctomycetia</taxon>
        <taxon>Planctomycetales</taxon>
        <taxon>Planctomycetaceae</taxon>
        <taxon>Gimesia</taxon>
    </lineage>
</organism>
<dbReference type="InterPro" id="IPR003615">
    <property type="entry name" value="HNH_nuc"/>
</dbReference>
<feature type="domain" description="HNH" evidence="1">
    <location>
        <begin position="43"/>
        <end position="91"/>
    </location>
</feature>
<dbReference type="GO" id="GO:0008270">
    <property type="term" value="F:zinc ion binding"/>
    <property type="evidence" value="ECO:0007669"/>
    <property type="project" value="InterPro"/>
</dbReference>
<gene>
    <name evidence="2" type="ORF">Enr10x_29720</name>
</gene>
<dbReference type="Proteomes" id="UP000315647">
    <property type="component" value="Chromosome"/>
</dbReference>
<dbReference type="GO" id="GO:0003676">
    <property type="term" value="F:nucleic acid binding"/>
    <property type="evidence" value="ECO:0007669"/>
    <property type="project" value="InterPro"/>
</dbReference>
<dbReference type="GO" id="GO:0004519">
    <property type="term" value="F:endonuclease activity"/>
    <property type="evidence" value="ECO:0007669"/>
    <property type="project" value="UniProtKB-KW"/>
</dbReference>
<evidence type="ECO:0000259" key="1">
    <source>
        <dbReference type="Pfam" id="PF01844"/>
    </source>
</evidence>
<keyword evidence="2" id="KW-0540">Nuclease</keyword>
<accession>A0A517Q7P0</accession>
<evidence type="ECO:0000313" key="2">
    <source>
        <dbReference type="EMBL" id="QDT27654.1"/>
    </source>
</evidence>
<dbReference type="EMBL" id="CP037421">
    <property type="protein sequence ID" value="QDT27654.1"/>
    <property type="molecule type" value="Genomic_DNA"/>
</dbReference>
<dbReference type="CDD" id="cd00085">
    <property type="entry name" value="HNHc"/>
    <property type="match status" value="1"/>
</dbReference>
<dbReference type="AlphaFoldDB" id="A0A517Q7P0"/>
<name>A0A517Q7P0_9PLAN</name>